<dbReference type="Pfam" id="PF01381">
    <property type="entry name" value="HTH_3"/>
    <property type="match status" value="1"/>
</dbReference>
<evidence type="ECO:0000256" key="1">
    <source>
        <dbReference type="ARBA" id="ARBA00023125"/>
    </source>
</evidence>
<dbReference type="GO" id="GO:0003677">
    <property type="term" value="F:DNA binding"/>
    <property type="evidence" value="ECO:0007669"/>
    <property type="project" value="UniProtKB-KW"/>
</dbReference>
<accession>A0A2K8U3F5</accession>
<evidence type="ECO:0000313" key="3">
    <source>
        <dbReference type="EMBL" id="AUB80065.1"/>
    </source>
</evidence>
<keyword evidence="4" id="KW-1185">Reference proteome</keyword>
<dbReference type="Proteomes" id="UP000232638">
    <property type="component" value="Chromosome"/>
</dbReference>
<dbReference type="InterPro" id="IPR001387">
    <property type="entry name" value="Cro/C1-type_HTH"/>
</dbReference>
<dbReference type="PANTHER" id="PTHR46558">
    <property type="entry name" value="TRACRIPTIONAL REGULATORY PROTEIN-RELATED-RELATED"/>
    <property type="match status" value="1"/>
</dbReference>
<feature type="domain" description="HTH cro/C1-type" evidence="2">
    <location>
        <begin position="24"/>
        <end position="78"/>
    </location>
</feature>
<dbReference type="CDD" id="cd00093">
    <property type="entry name" value="HTH_XRE"/>
    <property type="match status" value="1"/>
</dbReference>
<dbReference type="Gene3D" id="1.10.260.40">
    <property type="entry name" value="lambda repressor-like DNA-binding domains"/>
    <property type="match status" value="1"/>
</dbReference>
<dbReference type="AlphaFoldDB" id="A0A2K8U3F5"/>
<proteinExistence type="predicted"/>
<evidence type="ECO:0000313" key="4">
    <source>
        <dbReference type="Proteomes" id="UP000232638"/>
    </source>
</evidence>
<organism evidence="3 4">
    <name type="scientific">Candidatus Thiodictyon syntrophicum</name>
    <dbReference type="NCBI Taxonomy" id="1166950"/>
    <lineage>
        <taxon>Bacteria</taxon>
        <taxon>Pseudomonadati</taxon>
        <taxon>Pseudomonadota</taxon>
        <taxon>Gammaproteobacteria</taxon>
        <taxon>Chromatiales</taxon>
        <taxon>Chromatiaceae</taxon>
        <taxon>Thiodictyon</taxon>
    </lineage>
</organism>
<keyword evidence="1" id="KW-0238">DNA-binding</keyword>
<dbReference type="EMBL" id="CP020370">
    <property type="protein sequence ID" value="AUB80065.1"/>
    <property type="molecule type" value="Genomic_DNA"/>
</dbReference>
<dbReference type="SUPFAM" id="SSF47413">
    <property type="entry name" value="lambda repressor-like DNA-binding domains"/>
    <property type="match status" value="1"/>
</dbReference>
<protein>
    <recommendedName>
        <fullName evidence="2">HTH cro/C1-type domain-containing protein</fullName>
    </recommendedName>
</protein>
<dbReference type="PROSITE" id="PS50943">
    <property type="entry name" value="HTH_CROC1"/>
    <property type="match status" value="1"/>
</dbReference>
<dbReference type="SMART" id="SM00530">
    <property type="entry name" value="HTH_XRE"/>
    <property type="match status" value="1"/>
</dbReference>
<gene>
    <name evidence="3" type="ORF">THSYN_03185</name>
</gene>
<dbReference type="InterPro" id="IPR010982">
    <property type="entry name" value="Lambda_DNA-bd_dom_sf"/>
</dbReference>
<reference evidence="3 4" key="1">
    <citation type="submission" date="2017-03" db="EMBL/GenBank/DDBJ databases">
        <title>Complete genome sequence of Candidatus 'Thiodictyon syntrophicum' sp. nov. strain Cad16T, a photolithoautotroph purple sulfur bacterium isolated from an alpine meromictic lake.</title>
        <authorList>
            <person name="Luedin S.M."/>
            <person name="Pothier J.F."/>
            <person name="Danza F."/>
            <person name="Storelli N."/>
            <person name="Wittwer M."/>
            <person name="Tonolla M."/>
        </authorList>
    </citation>
    <scope>NUCLEOTIDE SEQUENCE [LARGE SCALE GENOMIC DNA]</scope>
    <source>
        <strain evidence="3 4">Cad16T</strain>
    </source>
</reference>
<evidence type="ECO:0000259" key="2">
    <source>
        <dbReference type="PROSITE" id="PS50943"/>
    </source>
</evidence>
<dbReference type="PANTHER" id="PTHR46558:SF4">
    <property type="entry name" value="DNA-BIDING PHAGE PROTEIN"/>
    <property type="match status" value="1"/>
</dbReference>
<sequence>MPILSYRRGDSNTILAPMSISERIREAREVKGLSQADLAATVGVSRGACGHWEQGKTVPSVEHLAGVATVLGVRFEWLATGRGRRDYDPAVGEEHSVSWGPSVPAVSQEERELIAVLARLPPVSRLRLVEFLRSIP</sequence>
<name>A0A2K8U3F5_9GAMM</name>
<dbReference type="KEGG" id="tsy:THSYN_03185"/>